<evidence type="ECO:0008006" key="3">
    <source>
        <dbReference type="Google" id="ProtNLM"/>
    </source>
</evidence>
<dbReference type="RefSeq" id="WP_208675627.1">
    <property type="nucleotide sequence ID" value="NZ_CP070380.1"/>
</dbReference>
<keyword evidence="2" id="KW-1185">Reference proteome</keyword>
<gene>
    <name evidence="1" type="ORF">QYF68_26180</name>
</gene>
<evidence type="ECO:0000313" key="1">
    <source>
        <dbReference type="EMBL" id="MDN4521284.1"/>
    </source>
</evidence>
<proteinExistence type="predicted"/>
<reference evidence="1" key="1">
    <citation type="submission" date="2023-07" db="EMBL/GenBank/DDBJ databases">
        <title>Degradation of tert-butanol by M. austroafricanum TBA100.</title>
        <authorList>
            <person name="Helbich S."/>
            <person name="Vainshtein Y."/>
        </authorList>
    </citation>
    <scope>NUCLEOTIDE SEQUENCE</scope>
    <source>
        <strain evidence="1">TBA100</strain>
    </source>
</reference>
<organism evidence="1 2">
    <name type="scientific">Mycolicibacterium austroafricanum</name>
    <name type="common">Mycobacterium austroafricanum</name>
    <dbReference type="NCBI Taxonomy" id="39687"/>
    <lineage>
        <taxon>Bacteria</taxon>
        <taxon>Bacillati</taxon>
        <taxon>Actinomycetota</taxon>
        <taxon>Actinomycetes</taxon>
        <taxon>Mycobacteriales</taxon>
        <taxon>Mycobacteriaceae</taxon>
        <taxon>Mycolicibacterium</taxon>
    </lineage>
</organism>
<comment type="caution">
    <text evidence="1">The sequence shown here is derived from an EMBL/GenBank/DDBJ whole genome shotgun (WGS) entry which is preliminary data.</text>
</comment>
<protein>
    <recommendedName>
        <fullName evidence="3">ESX secretion-associated protein EspG</fullName>
    </recommendedName>
</protein>
<dbReference type="Proteomes" id="UP001172687">
    <property type="component" value="Unassembled WGS sequence"/>
</dbReference>
<accession>A0ABT8HKJ3</accession>
<evidence type="ECO:0000313" key="2">
    <source>
        <dbReference type="Proteomes" id="UP001172687"/>
    </source>
</evidence>
<name>A0ABT8HKJ3_MYCAO</name>
<sequence>MPESVLLTDDEIIALCAIDGRPWPLGLITVEATAVEVARAGMRGMRSLLVREYVREGDGETPEPDPLLARYIATFLESPVRVGAYVAPATEPSTLGGASVTAAKSEDGWILDSATAAGVHAIRAVSAEEAYAAVTAMVAQAERGTLFAGEADPSRWICATTTGGELTVANGDGSALSLVRDAVLGGGQLSATV</sequence>
<dbReference type="EMBL" id="JAUHTC010000089">
    <property type="protein sequence ID" value="MDN4521284.1"/>
    <property type="molecule type" value="Genomic_DNA"/>
</dbReference>